<evidence type="ECO:0000313" key="1">
    <source>
        <dbReference type="EMBL" id="CAL1285460.1"/>
    </source>
</evidence>
<keyword evidence="2" id="KW-1185">Reference proteome</keyword>
<name>A0AAV2AN98_9ARAC</name>
<dbReference type="Proteomes" id="UP001497382">
    <property type="component" value="Unassembled WGS sequence"/>
</dbReference>
<dbReference type="InterPro" id="IPR022162">
    <property type="entry name" value="TRPC4AP"/>
</dbReference>
<dbReference type="GO" id="GO:0006511">
    <property type="term" value="P:ubiquitin-dependent protein catabolic process"/>
    <property type="evidence" value="ECO:0007669"/>
    <property type="project" value="InterPro"/>
</dbReference>
<dbReference type="Pfam" id="PF12463">
    <property type="entry name" value="DUF3689"/>
    <property type="match status" value="1"/>
</dbReference>
<dbReference type="EMBL" id="CAXIEN010000191">
    <property type="protein sequence ID" value="CAL1285460.1"/>
    <property type="molecule type" value="Genomic_DNA"/>
</dbReference>
<reference evidence="1 2" key="1">
    <citation type="submission" date="2024-04" db="EMBL/GenBank/DDBJ databases">
        <authorList>
            <person name="Rising A."/>
            <person name="Reimegard J."/>
            <person name="Sonavane S."/>
            <person name="Akerstrom W."/>
            <person name="Nylinder S."/>
            <person name="Hedman E."/>
            <person name="Kallberg Y."/>
        </authorList>
    </citation>
    <scope>NUCLEOTIDE SEQUENCE [LARGE SCALE GENOMIC DNA]</scope>
</reference>
<dbReference type="PANTHER" id="PTHR31743">
    <property type="entry name" value="TRANSIENT RECEPTOR POTENTIAL CHANNEL 4-ASSOCIATED PROTEIN TCPC4AP"/>
    <property type="match status" value="1"/>
</dbReference>
<dbReference type="GO" id="GO:0019902">
    <property type="term" value="F:phosphatase binding"/>
    <property type="evidence" value="ECO:0007669"/>
    <property type="project" value="TreeGrafter"/>
</dbReference>
<evidence type="ECO:0008006" key="3">
    <source>
        <dbReference type="Google" id="ProtNLM"/>
    </source>
</evidence>
<dbReference type="PANTHER" id="PTHR31743:SF1">
    <property type="entry name" value="SHORT TRANSIENT RECEPTOR POTENTIAL CHANNEL 4-ASSOCIATED PROTEIN"/>
    <property type="match status" value="1"/>
</dbReference>
<dbReference type="GO" id="GO:0031464">
    <property type="term" value="C:Cul4A-RING E3 ubiquitin ligase complex"/>
    <property type="evidence" value="ECO:0007669"/>
    <property type="project" value="InterPro"/>
</dbReference>
<evidence type="ECO:0000313" key="2">
    <source>
        <dbReference type="Proteomes" id="UP001497382"/>
    </source>
</evidence>
<protein>
    <recommendedName>
        <fullName evidence="3">Short transient receptor potential channel 4-associated protein</fullName>
    </recommendedName>
</protein>
<proteinExistence type="predicted"/>
<gene>
    <name evidence="1" type="ORF">LARSCL_LOCUS13722</name>
</gene>
<accession>A0AAV2AN98</accession>
<organism evidence="1 2">
    <name type="scientific">Larinioides sclopetarius</name>
    <dbReference type="NCBI Taxonomy" id="280406"/>
    <lineage>
        <taxon>Eukaryota</taxon>
        <taxon>Metazoa</taxon>
        <taxon>Ecdysozoa</taxon>
        <taxon>Arthropoda</taxon>
        <taxon>Chelicerata</taxon>
        <taxon>Arachnida</taxon>
        <taxon>Araneae</taxon>
        <taxon>Araneomorphae</taxon>
        <taxon>Entelegynae</taxon>
        <taxon>Araneoidea</taxon>
        <taxon>Araneidae</taxon>
        <taxon>Larinioides</taxon>
    </lineage>
</organism>
<comment type="caution">
    <text evidence="1">The sequence shown here is derived from an EMBL/GenBank/DDBJ whole genome shotgun (WGS) entry which is preliminary data.</text>
</comment>
<dbReference type="AlphaFoldDB" id="A0AAV2AN98"/>
<sequence length="770" mass="88849">MMNFSQRITRLHSGNTIISVLSDTALYGEPSRSSFQAIHQTLKRLEFYEALHLNSLFCVVKKLEETLLHWRPYKFDVLQVLSDLSHEVNDLSKRDFDNDKTCRNLETARWARDLALQHIIEVLQRFIASYTLLPRKSAQDHETNEILELKGIALEILHNICVEFEDQAQHCAENENFLKCLFSYMQYDQTCFPACRVLECLMLARKNVFDLSTVENLQDIIMRLDDAHLGNFCKILAITLSELDMYENKTSLYAQTKQKKNQNFYVRDINQDIILRTPNILSRLVNVACAKPYVPWSDVAASSLAESEQWLKWIDDRCNEDNEIDEFENDPFIGGITTWSECSNYGPPKTAIKMTLELTFRADAVCVLGLLLVGRHRKEVQKELAELKLIPQLSDLFDHFLWRTNARREYTRLPGHNSSCECSPEVALKIQVLRLIHSFCDHSDYKHVMLSWSEYSEITALEERSEDDFPSWLRRGAMCIGNNGLLSKIVEVIKKETGASTFRFWLSRAIESYLRGSFSSADQDFLLRRNLLQHVIQNLITSNIRHKEVLQSSFDLLGELVKFNVSAFVELNTQMHNSTRQRKLLTLMNSSLVDSNMFIRSLILSYELFISSGDEDMKAFAEECCYVLCHVGSLKTRINYLQRLLSLINIHNLTQVIENVSCLNTALVILMFGLKKGELPQYLHYLATNVESCSVATSSCALHLENLRDLLLFWQDHYLQKDKDCTILEKGSRICFQEWRDTVSLLTCDDYKNPCAIAFYTTSAVSSRAS</sequence>